<keyword evidence="13" id="KW-1185">Reference proteome</keyword>
<name>A0AAD6X519_9AGAR</name>
<feature type="transmembrane region" description="Helical" evidence="10">
    <location>
        <begin position="12"/>
        <end position="34"/>
    </location>
</feature>
<evidence type="ECO:0000256" key="5">
    <source>
        <dbReference type="ARBA" id="ARBA00022824"/>
    </source>
</evidence>
<evidence type="ECO:0000256" key="4">
    <source>
        <dbReference type="ARBA" id="ARBA00022692"/>
    </source>
</evidence>
<evidence type="ECO:0000256" key="7">
    <source>
        <dbReference type="ARBA" id="ARBA00023136"/>
    </source>
</evidence>
<evidence type="ECO:0000313" key="13">
    <source>
        <dbReference type="Proteomes" id="UP001218188"/>
    </source>
</evidence>
<organism evidence="12 13">
    <name type="scientific">Mycena alexandri</name>
    <dbReference type="NCBI Taxonomy" id="1745969"/>
    <lineage>
        <taxon>Eukaryota</taxon>
        <taxon>Fungi</taxon>
        <taxon>Dikarya</taxon>
        <taxon>Basidiomycota</taxon>
        <taxon>Agaricomycotina</taxon>
        <taxon>Agaricomycetes</taxon>
        <taxon>Agaricomycetidae</taxon>
        <taxon>Agaricales</taxon>
        <taxon>Marasmiineae</taxon>
        <taxon>Mycenaceae</taxon>
        <taxon>Mycena</taxon>
    </lineage>
</organism>
<dbReference type="GO" id="GO:0050291">
    <property type="term" value="F:sphingosine N-acyltransferase activity"/>
    <property type="evidence" value="ECO:0007669"/>
    <property type="project" value="InterPro"/>
</dbReference>
<keyword evidence="5" id="KW-0256">Endoplasmic reticulum</keyword>
<comment type="similarity">
    <text evidence="2">Belongs to the sphingosine N-acyltransferase family.</text>
</comment>
<proteinExistence type="inferred from homology"/>
<keyword evidence="6 10" id="KW-1133">Transmembrane helix</keyword>
<dbReference type="EMBL" id="JARJCM010000048">
    <property type="protein sequence ID" value="KAJ7035780.1"/>
    <property type="molecule type" value="Genomic_DNA"/>
</dbReference>
<reference evidence="12" key="1">
    <citation type="submission" date="2023-03" db="EMBL/GenBank/DDBJ databases">
        <title>Massive genome expansion in bonnet fungi (Mycena s.s.) driven by repeated elements and novel gene families across ecological guilds.</title>
        <authorList>
            <consortium name="Lawrence Berkeley National Laboratory"/>
            <person name="Harder C.B."/>
            <person name="Miyauchi S."/>
            <person name="Viragh M."/>
            <person name="Kuo A."/>
            <person name="Thoen E."/>
            <person name="Andreopoulos B."/>
            <person name="Lu D."/>
            <person name="Skrede I."/>
            <person name="Drula E."/>
            <person name="Henrissat B."/>
            <person name="Morin E."/>
            <person name="Kohler A."/>
            <person name="Barry K."/>
            <person name="LaButti K."/>
            <person name="Morin E."/>
            <person name="Salamov A."/>
            <person name="Lipzen A."/>
            <person name="Mereny Z."/>
            <person name="Hegedus B."/>
            <person name="Baldrian P."/>
            <person name="Stursova M."/>
            <person name="Weitz H."/>
            <person name="Taylor A."/>
            <person name="Grigoriev I.V."/>
            <person name="Nagy L.G."/>
            <person name="Martin F."/>
            <person name="Kauserud H."/>
        </authorList>
    </citation>
    <scope>NUCLEOTIDE SEQUENCE</scope>
    <source>
        <strain evidence="12">CBHHK200</strain>
    </source>
</reference>
<sequence>YIKGPLDLALLAWTIVVTSYLRLVFSLHIFPWIGRRAGIRRAGKVARFGEQGYSMVYFAVVAVWGVAIMRTTPAFWFRTAFFWRDYPYTHLSGAMKRYYVVQIGYWVQQWTVFLLGLEKRRSDHWEYMVHHVVTVWMVSWSYLINVTLLGTAVFVSMDAPDLLPA</sequence>
<evidence type="ECO:0000259" key="11">
    <source>
        <dbReference type="PROSITE" id="PS50922"/>
    </source>
</evidence>
<gene>
    <name evidence="12" type="ORF">C8F04DRAFT_922934</name>
</gene>
<keyword evidence="3" id="KW-0808">Transferase</keyword>
<dbReference type="PROSITE" id="PS50922">
    <property type="entry name" value="TLC"/>
    <property type="match status" value="1"/>
</dbReference>
<keyword evidence="8" id="KW-0325">Glycoprotein</keyword>
<comment type="caution">
    <text evidence="12">The sequence shown here is derived from an EMBL/GenBank/DDBJ whole genome shotgun (WGS) entry which is preliminary data.</text>
</comment>
<dbReference type="PANTHER" id="PTHR12560">
    <property type="entry name" value="LONGEVITY ASSURANCE FACTOR 1 LAG1"/>
    <property type="match status" value="1"/>
</dbReference>
<evidence type="ECO:0000256" key="1">
    <source>
        <dbReference type="ARBA" id="ARBA00004477"/>
    </source>
</evidence>
<feature type="transmembrane region" description="Helical" evidence="10">
    <location>
        <begin position="97"/>
        <end position="117"/>
    </location>
</feature>
<evidence type="ECO:0000256" key="8">
    <source>
        <dbReference type="ARBA" id="ARBA00023180"/>
    </source>
</evidence>
<evidence type="ECO:0000313" key="12">
    <source>
        <dbReference type="EMBL" id="KAJ7035780.1"/>
    </source>
</evidence>
<keyword evidence="7 9" id="KW-0472">Membrane</keyword>
<evidence type="ECO:0000256" key="6">
    <source>
        <dbReference type="ARBA" id="ARBA00022989"/>
    </source>
</evidence>
<feature type="non-terminal residue" evidence="12">
    <location>
        <position position="1"/>
    </location>
</feature>
<dbReference type="InterPro" id="IPR006634">
    <property type="entry name" value="TLC-dom"/>
</dbReference>
<dbReference type="PANTHER" id="PTHR12560:SF11">
    <property type="entry name" value="CERAMIDE SYNTHASE LAC1-RELATED"/>
    <property type="match status" value="1"/>
</dbReference>
<feature type="non-terminal residue" evidence="12">
    <location>
        <position position="165"/>
    </location>
</feature>
<evidence type="ECO:0000256" key="3">
    <source>
        <dbReference type="ARBA" id="ARBA00022679"/>
    </source>
</evidence>
<evidence type="ECO:0000256" key="10">
    <source>
        <dbReference type="SAM" id="Phobius"/>
    </source>
</evidence>
<feature type="domain" description="TLC" evidence="11">
    <location>
        <begin position="43"/>
        <end position="165"/>
    </location>
</feature>
<evidence type="ECO:0000256" key="2">
    <source>
        <dbReference type="ARBA" id="ARBA00009808"/>
    </source>
</evidence>
<feature type="transmembrane region" description="Helical" evidence="10">
    <location>
        <begin position="129"/>
        <end position="155"/>
    </location>
</feature>
<dbReference type="GO" id="GO:0005789">
    <property type="term" value="C:endoplasmic reticulum membrane"/>
    <property type="evidence" value="ECO:0007669"/>
    <property type="project" value="UniProtKB-SubCell"/>
</dbReference>
<dbReference type="AlphaFoldDB" id="A0AAD6X519"/>
<dbReference type="InterPro" id="IPR016439">
    <property type="entry name" value="Lag1/Lac1-like"/>
</dbReference>
<feature type="transmembrane region" description="Helical" evidence="10">
    <location>
        <begin position="55"/>
        <end position="77"/>
    </location>
</feature>
<dbReference type="Pfam" id="PF03798">
    <property type="entry name" value="TRAM_LAG1_CLN8"/>
    <property type="match status" value="1"/>
</dbReference>
<evidence type="ECO:0000256" key="9">
    <source>
        <dbReference type="PROSITE-ProRule" id="PRU00205"/>
    </source>
</evidence>
<protein>
    <submittedName>
        <fullName evidence="12">TLC domain-containing protein</fullName>
    </submittedName>
</protein>
<dbReference type="GO" id="GO:0046513">
    <property type="term" value="P:ceramide biosynthetic process"/>
    <property type="evidence" value="ECO:0007669"/>
    <property type="project" value="InterPro"/>
</dbReference>
<accession>A0AAD6X519</accession>
<comment type="subcellular location">
    <subcellularLocation>
        <location evidence="1">Endoplasmic reticulum membrane</location>
        <topology evidence="1">Multi-pass membrane protein</topology>
    </subcellularLocation>
</comment>
<keyword evidence="4 9" id="KW-0812">Transmembrane</keyword>
<dbReference type="Proteomes" id="UP001218188">
    <property type="component" value="Unassembled WGS sequence"/>
</dbReference>